<reference evidence="1 2" key="2">
    <citation type="submission" date="2017-05" db="EMBL/GenBank/DDBJ databases">
        <title>Genome of Chryseobacterium haifense.</title>
        <authorList>
            <person name="Newman J.D."/>
        </authorList>
    </citation>
    <scope>NUCLEOTIDE SEQUENCE [LARGE SCALE GENOMIC DNA]</scope>
    <source>
        <strain evidence="1 2">DSM 19056</strain>
    </source>
</reference>
<gene>
    <name evidence="1" type="ORF">AP75_12895</name>
</gene>
<dbReference type="EMBL" id="JASZ02000040">
    <property type="protein sequence ID" value="OWK97131.1"/>
    <property type="molecule type" value="Genomic_DNA"/>
</dbReference>
<protein>
    <submittedName>
        <fullName evidence="1">Uncharacterized protein</fullName>
    </submittedName>
</protein>
<organism evidence="1 2">
    <name type="scientific">Kaistella haifensis DSM 19056</name>
    <dbReference type="NCBI Taxonomy" id="1450526"/>
    <lineage>
        <taxon>Bacteria</taxon>
        <taxon>Pseudomonadati</taxon>
        <taxon>Bacteroidota</taxon>
        <taxon>Flavobacteriia</taxon>
        <taxon>Flavobacteriales</taxon>
        <taxon>Weeksellaceae</taxon>
        <taxon>Chryseobacterium group</taxon>
        <taxon>Kaistella</taxon>
    </lineage>
</organism>
<evidence type="ECO:0000313" key="1">
    <source>
        <dbReference type="EMBL" id="OWK97131.1"/>
    </source>
</evidence>
<reference evidence="1 2" key="1">
    <citation type="submission" date="2014-01" db="EMBL/GenBank/DDBJ databases">
        <authorList>
            <consortium name="Genome Consortium for Active Teaching"/>
            <person name="Sontag T.C."/>
            <person name="Newman J.D."/>
        </authorList>
    </citation>
    <scope>NUCLEOTIDE SEQUENCE [LARGE SCALE GENOMIC DNA]</scope>
    <source>
        <strain evidence="1 2">DSM 19056</strain>
    </source>
</reference>
<dbReference type="AlphaFoldDB" id="A0A246B6Z1"/>
<dbReference type="RefSeq" id="WP_031502128.1">
    <property type="nucleotide sequence ID" value="NZ_JASZ02000040.1"/>
</dbReference>
<evidence type="ECO:0000313" key="2">
    <source>
        <dbReference type="Proteomes" id="UP000197587"/>
    </source>
</evidence>
<dbReference type="Proteomes" id="UP000197587">
    <property type="component" value="Unassembled WGS sequence"/>
</dbReference>
<accession>A0A246B6Z1</accession>
<name>A0A246B6Z1_9FLAO</name>
<sequence>MQNLQDIQEKIFFESKSILETLSKINSKEELLAKQDLFAEITDRIAFLRILEKNADLLSQPSPAPEIPLQQMELPSNQAVSQHETDAEVALFEEDIIEEEVIFTKELNEIVEVEHSEVLPTEKEPAPVHEEKMEEIAQPEVMNNDHEIAAQKEKEFLEMEERRRKIVEFHKEDAKMPPKEVHEEVRTEQPSLEKKFKLAHIKGLKAVQNLFDQDPLQDLEEKSIEKKPEIIASGSIAKSNIPTDFMEAEKRKPEFRLDLNDKVAFTKHLFNGDPDELKKTIDQLNSYDNLEDAKQYLSDVYYAKNWNKVDEFAQRLWGLVENKFL</sequence>
<keyword evidence="2" id="KW-1185">Reference proteome</keyword>
<proteinExistence type="predicted"/>
<comment type="caution">
    <text evidence="1">The sequence shown here is derived from an EMBL/GenBank/DDBJ whole genome shotgun (WGS) entry which is preliminary data.</text>
</comment>